<sequence length="368" mass="39228">MATLPDIATHINLPASRLSLCLSAGAASLSIFVLFKSISNALKSEYPKIILSPKDTALPNLSQEEIKSLPYPPDALPGARNVDSPYGSIRVYEWGPEDGRKVLFIHGISTPCIALAGMAHKLVDKGCRVMLFDLFGRGYSSAPSPTGPNAIQYDSRLYATQILLAITSSPLHWSSFSLIGYSLGGGLAADFTSYFPRLVSSLILLAPSGLLRPTHITRTSRLLYSPTTPLPTRLLTHLVAARLHTGPPTATSLAHHAGFVPAFISSLQHAPIHAQQTRWGVIGARLDAQKAAPGDADAAREGLEQGKVLLLLGARDAIVLAREVGADAVAVLGEGNVEVRVLEAGHEVPIERVEECVEAVWGFWGSEA</sequence>
<protein>
    <submittedName>
        <fullName evidence="3">Alpha/beta-hydrolase</fullName>
    </submittedName>
</protein>
<organism evidence="3 4">
    <name type="scientific">Glonium stellatum</name>
    <dbReference type="NCBI Taxonomy" id="574774"/>
    <lineage>
        <taxon>Eukaryota</taxon>
        <taxon>Fungi</taxon>
        <taxon>Dikarya</taxon>
        <taxon>Ascomycota</taxon>
        <taxon>Pezizomycotina</taxon>
        <taxon>Dothideomycetes</taxon>
        <taxon>Pleosporomycetidae</taxon>
        <taxon>Gloniales</taxon>
        <taxon>Gloniaceae</taxon>
        <taxon>Glonium</taxon>
    </lineage>
</organism>
<dbReference type="AlphaFoldDB" id="A0A8E2EZB8"/>
<dbReference type="Proteomes" id="UP000250140">
    <property type="component" value="Unassembled WGS sequence"/>
</dbReference>
<dbReference type="EMBL" id="KV749813">
    <property type="protein sequence ID" value="OCL07687.1"/>
    <property type="molecule type" value="Genomic_DNA"/>
</dbReference>
<dbReference type="OrthoDB" id="408373at2759"/>
<dbReference type="InterPro" id="IPR029058">
    <property type="entry name" value="AB_hydrolase_fold"/>
</dbReference>
<dbReference type="InterPro" id="IPR050266">
    <property type="entry name" value="AB_hydrolase_sf"/>
</dbReference>
<dbReference type="Pfam" id="PF00561">
    <property type="entry name" value="Abhydrolase_1"/>
    <property type="match status" value="1"/>
</dbReference>
<dbReference type="InterPro" id="IPR000073">
    <property type="entry name" value="AB_hydrolase_1"/>
</dbReference>
<dbReference type="GO" id="GO:0016787">
    <property type="term" value="F:hydrolase activity"/>
    <property type="evidence" value="ECO:0007669"/>
    <property type="project" value="UniProtKB-KW"/>
</dbReference>
<reference evidence="3 4" key="1">
    <citation type="journal article" date="2016" name="Nat. Commun.">
        <title>Ectomycorrhizal ecology is imprinted in the genome of the dominant symbiotic fungus Cenococcum geophilum.</title>
        <authorList>
            <consortium name="DOE Joint Genome Institute"/>
            <person name="Peter M."/>
            <person name="Kohler A."/>
            <person name="Ohm R.A."/>
            <person name="Kuo A."/>
            <person name="Krutzmann J."/>
            <person name="Morin E."/>
            <person name="Arend M."/>
            <person name="Barry K.W."/>
            <person name="Binder M."/>
            <person name="Choi C."/>
            <person name="Clum A."/>
            <person name="Copeland A."/>
            <person name="Grisel N."/>
            <person name="Haridas S."/>
            <person name="Kipfer T."/>
            <person name="LaButti K."/>
            <person name="Lindquist E."/>
            <person name="Lipzen A."/>
            <person name="Maire R."/>
            <person name="Meier B."/>
            <person name="Mihaltcheva S."/>
            <person name="Molinier V."/>
            <person name="Murat C."/>
            <person name="Poggeler S."/>
            <person name="Quandt C.A."/>
            <person name="Sperisen C."/>
            <person name="Tritt A."/>
            <person name="Tisserant E."/>
            <person name="Crous P.W."/>
            <person name="Henrissat B."/>
            <person name="Nehls U."/>
            <person name="Egli S."/>
            <person name="Spatafora J.W."/>
            <person name="Grigoriev I.V."/>
            <person name="Martin F.M."/>
        </authorList>
    </citation>
    <scope>NUCLEOTIDE SEQUENCE [LARGE SCALE GENOMIC DNA]</scope>
    <source>
        <strain evidence="3 4">CBS 207.34</strain>
    </source>
</reference>
<evidence type="ECO:0000259" key="2">
    <source>
        <dbReference type="Pfam" id="PF00561"/>
    </source>
</evidence>
<keyword evidence="4" id="KW-1185">Reference proteome</keyword>
<dbReference type="GO" id="GO:0016020">
    <property type="term" value="C:membrane"/>
    <property type="evidence" value="ECO:0007669"/>
    <property type="project" value="TreeGrafter"/>
</dbReference>
<feature type="transmembrane region" description="Helical" evidence="1">
    <location>
        <begin position="15"/>
        <end position="35"/>
    </location>
</feature>
<keyword evidence="1" id="KW-1133">Transmembrane helix</keyword>
<keyword evidence="1" id="KW-0472">Membrane</keyword>
<accession>A0A8E2EZB8</accession>
<evidence type="ECO:0000313" key="4">
    <source>
        <dbReference type="Proteomes" id="UP000250140"/>
    </source>
</evidence>
<evidence type="ECO:0000313" key="3">
    <source>
        <dbReference type="EMBL" id="OCL07687.1"/>
    </source>
</evidence>
<evidence type="ECO:0000256" key="1">
    <source>
        <dbReference type="SAM" id="Phobius"/>
    </source>
</evidence>
<dbReference type="PANTHER" id="PTHR43798:SF33">
    <property type="entry name" value="HYDROLASE, PUTATIVE (AFU_ORTHOLOGUE AFUA_2G14860)-RELATED"/>
    <property type="match status" value="1"/>
</dbReference>
<feature type="domain" description="AB hydrolase-1" evidence="2">
    <location>
        <begin position="102"/>
        <end position="215"/>
    </location>
</feature>
<gene>
    <name evidence="3" type="ORF">AOQ84DRAFT_432060</name>
</gene>
<dbReference type="PANTHER" id="PTHR43798">
    <property type="entry name" value="MONOACYLGLYCEROL LIPASE"/>
    <property type="match status" value="1"/>
</dbReference>
<name>A0A8E2EZB8_9PEZI</name>
<dbReference type="PRINTS" id="PR00111">
    <property type="entry name" value="ABHYDROLASE"/>
</dbReference>
<proteinExistence type="predicted"/>
<dbReference type="SUPFAM" id="SSF53474">
    <property type="entry name" value="alpha/beta-Hydrolases"/>
    <property type="match status" value="1"/>
</dbReference>
<keyword evidence="1" id="KW-0812">Transmembrane</keyword>
<keyword evidence="3" id="KW-0378">Hydrolase</keyword>
<dbReference type="Gene3D" id="3.40.50.1820">
    <property type="entry name" value="alpha/beta hydrolase"/>
    <property type="match status" value="1"/>
</dbReference>